<feature type="chain" id="PRO_5017833943" description="DUF1190 domain-containing protein" evidence="2">
    <location>
        <begin position="31"/>
        <end position="201"/>
    </location>
</feature>
<feature type="region of interest" description="Disordered" evidence="1">
    <location>
        <begin position="151"/>
        <end position="201"/>
    </location>
</feature>
<accession>A0A3D0KLL1</accession>
<gene>
    <name evidence="3" type="ORF">DEO68_18270</name>
</gene>
<protein>
    <recommendedName>
        <fullName evidence="4">DUF1190 domain-containing protein</fullName>
    </recommendedName>
</protein>
<feature type="signal peptide" evidence="2">
    <location>
        <begin position="1"/>
        <end position="30"/>
    </location>
</feature>
<evidence type="ECO:0000256" key="1">
    <source>
        <dbReference type="SAM" id="MobiDB-lite"/>
    </source>
</evidence>
<evidence type="ECO:0000256" key="2">
    <source>
        <dbReference type="SAM" id="SignalP"/>
    </source>
</evidence>
<proteinExistence type="predicted"/>
<evidence type="ECO:0000313" key="3">
    <source>
        <dbReference type="EMBL" id="HCA04059.1"/>
    </source>
</evidence>
<sequence>MQSSNQPPRRKRSSRLTLALMGAAGTAALAGCGQSSPPQDTLSDVNFSEPKAYQNVDECVADELYTRTACEAAFTAAVEAVPRFDSLEACEQVHGEGACEPPPQSAQQGQGGSWFGPALMGYMVGNMMANRNGARVQSLYQEPVYRTRQNRGDWNAASSSASSRVDQRNKAFRSSVMQSNQRATQRSGFGSRSSARGGFGS</sequence>
<dbReference type="Pfam" id="PF06693">
    <property type="entry name" value="DUF1190"/>
    <property type="match status" value="1"/>
</dbReference>
<reference evidence="3" key="1">
    <citation type="journal article" date="2018" name="Nat. Biotechnol.">
        <title>A standardized bacterial taxonomy based on genome phylogeny substantially revises the tree of life.</title>
        <authorList>
            <person name="Parks D.H."/>
            <person name="Chuvochina M."/>
            <person name="Waite D.W."/>
            <person name="Rinke C."/>
            <person name="Skarshewski A."/>
            <person name="Chaumeil P.A."/>
            <person name="Hugenholtz P."/>
        </authorList>
    </citation>
    <scope>NUCLEOTIDE SEQUENCE [LARGE SCALE GENOMIC DNA]</scope>
    <source>
        <strain evidence="3">UBA11284</strain>
    </source>
</reference>
<dbReference type="AlphaFoldDB" id="A0A3D0KLL1"/>
<dbReference type="InterPro" id="IPR009576">
    <property type="entry name" value="Biofilm_formation_YgiB"/>
</dbReference>
<feature type="compositionally biased region" description="Low complexity" evidence="1">
    <location>
        <begin position="186"/>
        <end position="201"/>
    </location>
</feature>
<evidence type="ECO:0008006" key="4">
    <source>
        <dbReference type="Google" id="ProtNLM"/>
    </source>
</evidence>
<dbReference type="EMBL" id="DOTR01000103">
    <property type="protein sequence ID" value="HCA04059.1"/>
    <property type="molecule type" value="Genomic_DNA"/>
</dbReference>
<organism evidence="3">
    <name type="scientific">Halomonas campaniensis</name>
    <dbReference type="NCBI Taxonomy" id="213554"/>
    <lineage>
        <taxon>Bacteria</taxon>
        <taxon>Pseudomonadati</taxon>
        <taxon>Pseudomonadota</taxon>
        <taxon>Gammaproteobacteria</taxon>
        <taxon>Oceanospirillales</taxon>
        <taxon>Halomonadaceae</taxon>
        <taxon>Halomonas</taxon>
    </lineage>
</organism>
<keyword evidence="2" id="KW-0732">Signal</keyword>
<name>A0A3D0KLL1_9GAMM</name>
<comment type="caution">
    <text evidence="3">The sequence shown here is derived from an EMBL/GenBank/DDBJ whole genome shotgun (WGS) entry which is preliminary data.</text>
</comment>
<feature type="compositionally biased region" description="Polar residues" evidence="1">
    <location>
        <begin position="175"/>
        <end position="185"/>
    </location>
</feature>